<sequence length="543" mass="61222">MDAAVIVSSLRDKMKALLENKEVTPARLERNKIKRYLKDLHDGHELLTKQSDNKITLTDGLYSKLLRRAYEVEDIIDSFVLRAELQRQRMLTKMRSFIPLVSTCRQKSLSDELKEPMDYLKNLILKYKDTGKSHGTAESSASEEHQESVNKESTSHGQDADSAGPSISDEHKISSTTGQSNSNEKITVPAGSRVSDEQPANKFPTPIGRGPTNSNEHVRSDDQRVHERQPAHAVDSNNLEAKENAPDEQSTQTPGPSTVSGKKQAQTVAPQQWANISDRLDEELEFVGLDDQVKELIEATLKRQKLRFLISVVGAAGSGKTTIVRTIYNKAEIVESFQYRAWVHVSKEFSEKDLLIDILKQVTTIKDEEKLPPEKLQERVRDVLISSRCLIVLDDVRTSDVQNLLKNTFINSLNGSRVILTVRDRKIIDAIAAEGKYSLKMRKLTSPESLELFSKRVRTNNRSEIPKMETDNRRKMSGSASCNSCAGRFTVYQRTKQLDLPPHLKPCLLYLGLFPKELCDPYTEVVPVMGSRRIGEVLKSRKP</sequence>
<dbReference type="GO" id="GO:0006952">
    <property type="term" value="P:defense response"/>
    <property type="evidence" value="ECO:0007669"/>
    <property type="project" value="UniProtKB-KW"/>
</dbReference>
<proteinExistence type="predicted"/>
<organism evidence="4 5">
    <name type="scientific">Salix viminalis</name>
    <name type="common">Common osier</name>
    <name type="synonym">Basket willow</name>
    <dbReference type="NCBI Taxonomy" id="40686"/>
    <lineage>
        <taxon>Eukaryota</taxon>
        <taxon>Viridiplantae</taxon>
        <taxon>Streptophyta</taxon>
        <taxon>Embryophyta</taxon>
        <taxon>Tracheophyta</taxon>
        <taxon>Spermatophyta</taxon>
        <taxon>Magnoliopsida</taxon>
        <taxon>eudicotyledons</taxon>
        <taxon>Gunneridae</taxon>
        <taxon>Pentapetalae</taxon>
        <taxon>rosids</taxon>
        <taxon>fabids</taxon>
        <taxon>Malpighiales</taxon>
        <taxon>Salicaceae</taxon>
        <taxon>Saliceae</taxon>
        <taxon>Salix</taxon>
    </lineage>
</organism>
<comment type="caution">
    <text evidence="4">The sequence shown here is derived from an EMBL/GenBank/DDBJ whole genome shotgun (WGS) entry which is preliminary data.</text>
</comment>
<dbReference type="Proteomes" id="UP001151529">
    <property type="component" value="Chromosome 2"/>
</dbReference>
<reference evidence="4" key="2">
    <citation type="journal article" date="2023" name="Int. J. Mol. Sci.">
        <title>De Novo Assembly and Annotation of 11 Diverse Shrub Willow (Salix) Genomes Reveals Novel Gene Organization in Sex-Linked Regions.</title>
        <authorList>
            <person name="Hyden B."/>
            <person name="Feng K."/>
            <person name="Yates T.B."/>
            <person name="Jawdy S."/>
            <person name="Cereghino C."/>
            <person name="Smart L.B."/>
            <person name="Muchero W."/>
        </authorList>
    </citation>
    <scope>NUCLEOTIDE SEQUENCE [LARGE SCALE GENOMIC DNA]</scope>
    <source>
        <tissue evidence="4">Shoot tip</tissue>
    </source>
</reference>
<evidence type="ECO:0000313" key="5">
    <source>
        <dbReference type="Proteomes" id="UP001151529"/>
    </source>
</evidence>
<dbReference type="AlphaFoldDB" id="A0A9Q0UHK3"/>
<reference evidence="4" key="1">
    <citation type="submission" date="2022-11" db="EMBL/GenBank/DDBJ databases">
        <authorList>
            <person name="Hyden B.L."/>
            <person name="Feng K."/>
            <person name="Yates T."/>
            <person name="Jawdy S."/>
            <person name="Smart L.B."/>
            <person name="Muchero W."/>
        </authorList>
    </citation>
    <scope>NUCLEOTIDE SEQUENCE</scope>
    <source>
        <tissue evidence="4">Shoot tip</tissue>
    </source>
</reference>
<evidence type="ECO:0000256" key="2">
    <source>
        <dbReference type="SAM" id="MobiDB-lite"/>
    </source>
</evidence>
<dbReference type="OrthoDB" id="1750347at2759"/>
<keyword evidence="1" id="KW-0611">Plant defense</keyword>
<dbReference type="SUPFAM" id="SSF52540">
    <property type="entry name" value="P-loop containing nucleoside triphosphate hydrolases"/>
    <property type="match status" value="1"/>
</dbReference>
<feature type="compositionally biased region" description="Polar residues" evidence="2">
    <location>
        <begin position="174"/>
        <end position="185"/>
    </location>
</feature>
<dbReference type="GO" id="GO:0043531">
    <property type="term" value="F:ADP binding"/>
    <property type="evidence" value="ECO:0007669"/>
    <property type="project" value="InterPro"/>
</dbReference>
<dbReference type="PANTHER" id="PTHR36766">
    <property type="entry name" value="PLANT BROAD-SPECTRUM MILDEW RESISTANCE PROTEIN RPW8"/>
    <property type="match status" value="1"/>
</dbReference>
<name>A0A9Q0UHK3_SALVM</name>
<dbReference type="PRINTS" id="PR00364">
    <property type="entry name" value="DISEASERSIST"/>
</dbReference>
<feature type="compositionally biased region" description="Polar residues" evidence="2">
    <location>
        <begin position="247"/>
        <end position="267"/>
    </location>
</feature>
<dbReference type="Gene3D" id="3.40.50.300">
    <property type="entry name" value="P-loop containing nucleotide triphosphate hydrolases"/>
    <property type="match status" value="1"/>
</dbReference>
<feature type="compositionally biased region" description="Basic and acidic residues" evidence="2">
    <location>
        <begin position="216"/>
        <end position="230"/>
    </location>
</feature>
<protein>
    <submittedName>
        <fullName evidence="4">DISEASE RESISTANCE PROTEIN RP</fullName>
    </submittedName>
</protein>
<keyword evidence="5" id="KW-1185">Reference proteome</keyword>
<feature type="region of interest" description="Disordered" evidence="2">
    <location>
        <begin position="131"/>
        <end position="267"/>
    </location>
</feature>
<accession>A0A9Q0UHK3</accession>
<dbReference type="InterPro" id="IPR027417">
    <property type="entry name" value="P-loop_NTPase"/>
</dbReference>
<feature type="domain" description="NB-ARC" evidence="3">
    <location>
        <begin position="291"/>
        <end position="461"/>
    </location>
</feature>
<feature type="compositionally biased region" description="Basic and acidic residues" evidence="2">
    <location>
        <begin position="142"/>
        <end position="154"/>
    </location>
</feature>
<evidence type="ECO:0000313" key="4">
    <source>
        <dbReference type="EMBL" id="KAJ6730075.1"/>
    </source>
</evidence>
<gene>
    <name evidence="4" type="ORF">OIU85_020922</name>
</gene>
<evidence type="ECO:0000256" key="1">
    <source>
        <dbReference type="ARBA" id="ARBA00022821"/>
    </source>
</evidence>
<dbReference type="PANTHER" id="PTHR36766:SF30">
    <property type="entry name" value="TIR-NBS TYPE DISEASE RESISTANCE PROTEIN-RELATED"/>
    <property type="match status" value="1"/>
</dbReference>
<dbReference type="Pfam" id="PF00931">
    <property type="entry name" value="NB-ARC"/>
    <property type="match status" value="1"/>
</dbReference>
<evidence type="ECO:0000259" key="3">
    <source>
        <dbReference type="Pfam" id="PF00931"/>
    </source>
</evidence>
<dbReference type="EMBL" id="JAPFFL010000004">
    <property type="protein sequence ID" value="KAJ6730075.1"/>
    <property type="molecule type" value="Genomic_DNA"/>
</dbReference>
<dbReference type="InterPro" id="IPR002182">
    <property type="entry name" value="NB-ARC"/>
</dbReference>